<reference evidence="3" key="1">
    <citation type="submission" date="2025-08" db="UniProtKB">
        <authorList>
            <consortium name="Ensembl"/>
        </authorList>
    </citation>
    <scope>IDENTIFICATION</scope>
</reference>
<dbReference type="PROSITE" id="PS50994">
    <property type="entry name" value="INTEGRASE"/>
    <property type="match status" value="1"/>
</dbReference>
<feature type="domain" description="Integrase catalytic" evidence="2">
    <location>
        <begin position="1"/>
        <end position="123"/>
    </location>
</feature>
<dbReference type="PANTHER" id="PTHR37984">
    <property type="entry name" value="PROTEIN CBG26694"/>
    <property type="match status" value="1"/>
</dbReference>
<dbReference type="Gene3D" id="3.30.420.10">
    <property type="entry name" value="Ribonuclease H-like superfamily/Ribonuclease H"/>
    <property type="match status" value="1"/>
</dbReference>
<dbReference type="SUPFAM" id="SSF53098">
    <property type="entry name" value="Ribonuclease H-like"/>
    <property type="match status" value="1"/>
</dbReference>
<keyword evidence="4" id="KW-1185">Reference proteome</keyword>
<evidence type="ECO:0000256" key="1">
    <source>
        <dbReference type="SAM" id="MobiDB-lite"/>
    </source>
</evidence>
<name>A0A674DKS6_SALTR</name>
<sequence>MSLTKSADVVHQKSIFAYHGVPEVLVMDNGPQLSGRPLSEFAAEYEFCHVTSTPKFLQSNGEAKGPVQTVKNLLKKADDPYLALLAYRSTPLQNGFSPAQMLMRQQLHATVPTPPLLLDPSLPNTAAVKSKEKERRSVDQQRFNKRHRASDFSRLPPGKQVWMTDSKVTGIVLREHTAPQSYMVDVPHGSVRRNRHHLIPMDGPENNNAMQENIQVCSPL</sequence>
<dbReference type="PANTHER" id="PTHR37984:SF9">
    <property type="entry name" value="INTEGRASE CATALYTIC DOMAIN-CONTAINING PROTEIN"/>
    <property type="match status" value="1"/>
</dbReference>
<dbReference type="InterPro" id="IPR050951">
    <property type="entry name" value="Retrovirus_Pol_polyprotein"/>
</dbReference>
<dbReference type="GO" id="GO:0003676">
    <property type="term" value="F:nucleic acid binding"/>
    <property type="evidence" value="ECO:0007669"/>
    <property type="project" value="InterPro"/>
</dbReference>
<proteinExistence type="predicted"/>
<feature type="compositionally biased region" description="Basic and acidic residues" evidence="1">
    <location>
        <begin position="129"/>
        <end position="139"/>
    </location>
</feature>
<accession>A0A674DKS6</accession>
<evidence type="ECO:0000313" key="3">
    <source>
        <dbReference type="Ensembl" id="ENSSTUP00000096266.1"/>
    </source>
</evidence>
<dbReference type="GO" id="GO:0015074">
    <property type="term" value="P:DNA integration"/>
    <property type="evidence" value="ECO:0007669"/>
    <property type="project" value="InterPro"/>
</dbReference>
<dbReference type="InParanoid" id="A0A674DKS6"/>
<dbReference type="InterPro" id="IPR012337">
    <property type="entry name" value="RNaseH-like_sf"/>
</dbReference>
<dbReference type="OMA" id="QCIEHRI"/>
<dbReference type="Ensembl" id="ENSSTUT00000103404.1">
    <property type="protein sequence ID" value="ENSSTUP00000096266.1"/>
    <property type="gene ID" value="ENSSTUG00000043354.1"/>
</dbReference>
<dbReference type="InterPro" id="IPR036397">
    <property type="entry name" value="RNaseH_sf"/>
</dbReference>
<evidence type="ECO:0000313" key="4">
    <source>
        <dbReference type="Proteomes" id="UP000472277"/>
    </source>
</evidence>
<organism evidence="3 4">
    <name type="scientific">Salmo trutta</name>
    <name type="common">Brown trout</name>
    <dbReference type="NCBI Taxonomy" id="8032"/>
    <lineage>
        <taxon>Eukaryota</taxon>
        <taxon>Metazoa</taxon>
        <taxon>Chordata</taxon>
        <taxon>Craniata</taxon>
        <taxon>Vertebrata</taxon>
        <taxon>Euteleostomi</taxon>
        <taxon>Actinopterygii</taxon>
        <taxon>Neopterygii</taxon>
        <taxon>Teleostei</taxon>
        <taxon>Protacanthopterygii</taxon>
        <taxon>Salmoniformes</taxon>
        <taxon>Salmonidae</taxon>
        <taxon>Salmoninae</taxon>
        <taxon>Salmo</taxon>
    </lineage>
</organism>
<dbReference type="GeneTree" id="ENSGT00490000044642"/>
<evidence type="ECO:0000259" key="2">
    <source>
        <dbReference type="PROSITE" id="PS50994"/>
    </source>
</evidence>
<protein>
    <recommendedName>
        <fullName evidence="2">Integrase catalytic domain-containing protein</fullName>
    </recommendedName>
</protein>
<dbReference type="InterPro" id="IPR001584">
    <property type="entry name" value="Integrase_cat-core"/>
</dbReference>
<dbReference type="Proteomes" id="UP000472277">
    <property type="component" value="Chromosome 28"/>
</dbReference>
<reference evidence="3" key="2">
    <citation type="submission" date="2025-09" db="UniProtKB">
        <authorList>
            <consortium name="Ensembl"/>
        </authorList>
    </citation>
    <scope>IDENTIFICATION</scope>
</reference>
<feature type="region of interest" description="Disordered" evidence="1">
    <location>
        <begin position="127"/>
        <end position="158"/>
    </location>
</feature>
<dbReference type="AlphaFoldDB" id="A0A674DKS6"/>